<sequence>MDNPNKMGRGLLPAVTPVVLILIGYIDPGKWATCIDVGARFGGDLVVFALVFNVVGVLCHCLSARVTIITGRSLTQICSQEYDRLTCFFLGLQAEVSVISLDLTMIIGIAHGLSMIFGLNLFTSFLLTALNSFLYPLFSSILESSKAKFFVVCLAGLTIACYVLGALSSLPEFTTSSNNLVSKLSGESAFALMGLLGSNVMPHNFYLHSSIVQRYQGQTSVSTSAWSQDIFIFNFAISSGIFSVTYVLMNSVANGIYGTDVGLLSFQDAVSLLDQTFRNSIIPVGAFVVLFLANQIVSSSWEFRGEGAESGEKMMHDFFNMDLPVWLHRATVRIFSVVIALLCLWHSGADGMYHLLICTQVMVALLLPSSVIPLFRIASCGPIMGLHKISPALEFIVLLTFMGMLGLELIFVVEMIFGESEWVGNLRWTIGNGASMSYILLLVTVCISLYIMFWVAATPLKSSTSRLMSQPWNLDAQQVTPESSSERENNGITETIYPEEEHMNIEKEFTSPEESSLGNHPNIPDANYDVKLPDTILDTVEELYVANNEKLPAKPEQLASSPQSVAVSSVATRVADDSFQKSSHLVNNRTDADEKTMRIEGDLPNEKKDDGNTWEPGESSKGISGVDPSTASDGPPSTASDGPPSFRSLSGRSEDGGTGTGSLSRLSGLGRAARRQLAAVLDEFWGQLYDFHGHITQDARNKKLDMLLGADSKPSQSLPKSDSDGKELVLQSQSLGGGVSDSTMNSSLYDSPSQQKLYNSIEAAYRAQRGSTSIWSNQTLALDTYMQSSNRGLFDSGERRYQSLRLPPSSESSEYQPATVHGYQLASYANRAAKDRSDFAYGQREPVPQRSPSLVPNNYEQSFAFASGQSSENGVHAVQPSSFQNFAVQRNSSEQFDRPSYDYSGGPIERMTNQNNAKQYHSLPDISGLSAPLRNSYSSDRNMQFGSPNSSTGFRATVGRTTYERSPIHSTGSRPVGPLAFDELSPSMAYCDAISLSSSSGTRSLWAKQPFEQFGLANDTNNLGALAAGNRCTTTAQEPPFAERESKLLQSLRHCILRLLKLEGSEWLFRENDGVDEDLIDRVATRERFILEVESREFKQPSQSCDSQYSYSERKADGNSKSYETASTHLISSVPHCGEGCVWKVDLIASFGVWCIHRILELSLMESRPELWGKYTYVLNRLQGVIDLAFFKPRTSMSPCFCLQVPESYKMKPSSPVSNDKLPPAVRPARGKVTTASTILEVIKDVEIAISCRKGRSGTAAGDVAFPKGKENLASVLKRYKRRLSNRAVGANDNGQGSRKL</sequence>
<feature type="transmembrane region" description="Helical" evidence="7">
    <location>
        <begin position="352"/>
        <end position="375"/>
    </location>
</feature>
<keyword evidence="4 7" id="KW-1133">Transmembrane helix</keyword>
<comment type="caution">
    <text evidence="8">The sequence shown here is derived from an EMBL/GenBank/DDBJ whole genome shotgun (WGS) entry which is preliminary data.</text>
</comment>
<feature type="transmembrane region" description="Helical" evidence="7">
    <location>
        <begin position="7"/>
        <end position="26"/>
    </location>
</feature>
<evidence type="ECO:0000256" key="2">
    <source>
        <dbReference type="ARBA" id="ARBA00009965"/>
    </source>
</evidence>
<dbReference type="GO" id="GO:0034755">
    <property type="term" value="P:iron ion transmembrane transport"/>
    <property type="evidence" value="ECO:0007669"/>
    <property type="project" value="TreeGrafter"/>
</dbReference>
<evidence type="ECO:0000256" key="1">
    <source>
        <dbReference type="ARBA" id="ARBA00004141"/>
    </source>
</evidence>
<feature type="region of interest" description="Disordered" evidence="6">
    <location>
        <begin position="581"/>
        <end position="668"/>
    </location>
</feature>
<feature type="compositionally biased region" description="Basic and acidic residues" evidence="6">
    <location>
        <begin position="590"/>
        <end position="611"/>
    </location>
</feature>
<dbReference type="Proteomes" id="UP001443914">
    <property type="component" value="Unassembled WGS sequence"/>
</dbReference>
<feature type="transmembrane region" description="Helical" evidence="7">
    <location>
        <begin position="149"/>
        <end position="170"/>
    </location>
</feature>
<dbReference type="GO" id="GO:0009873">
    <property type="term" value="P:ethylene-activated signaling pathway"/>
    <property type="evidence" value="ECO:0007669"/>
    <property type="project" value="InterPro"/>
</dbReference>
<protein>
    <recommendedName>
        <fullName evidence="10">Ethylene-insensitive protein 2</fullName>
    </recommendedName>
</protein>
<evidence type="ECO:0000313" key="9">
    <source>
        <dbReference type="Proteomes" id="UP001443914"/>
    </source>
</evidence>
<feature type="compositionally biased region" description="Polar residues" evidence="6">
    <location>
        <begin position="627"/>
        <end position="640"/>
    </location>
</feature>
<dbReference type="PANTHER" id="PTHR11706:SF75">
    <property type="entry name" value="ETHYLENE-INSENSITIVE PROTEIN 2"/>
    <property type="match status" value="1"/>
</dbReference>
<feature type="transmembrane region" description="Helical" evidence="7">
    <location>
        <begin position="395"/>
        <end position="417"/>
    </location>
</feature>
<feature type="transmembrane region" description="Helical" evidence="7">
    <location>
        <begin position="326"/>
        <end position="345"/>
    </location>
</feature>
<organism evidence="8 9">
    <name type="scientific">Saponaria officinalis</name>
    <name type="common">Common soapwort</name>
    <name type="synonym">Lychnis saponaria</name>
    <dbReference type="NCBI Taxonomy" id="3572"/>
    <lineage>
        <taxon>Eukaryota</taxon>
        <taxon>Viridiplantae</taxon>
        <taxon>Streptophyta</taxon>
        <taxon>Embryophyta</taxon>
        <taxon>Tracheophyta</taxon>
        <taxon>Spermatophyta</taxon>
        <taxon>Magnoliopsida</taxon>
        <taxon>eudicotyledons</taxon>
        <taxon>Gunneridae</taxon>
        <taxon>Pentapetalae</taxon>
        <taxon>Caryophyllales</taxon>
        <taxon>Caryophyllaceae</taxon>
        <taxon>Caryophylleae</taxon>
        <taxon>Saponaria</taxon>
    </lineage>
</organism>
<evidence type="ECO:0000256" key="6">
    <source>
        <dbReference type="SAM" id="MobiDB-lite"/>
    </source>
</evidence>
<dbReference type="InterPro" id="IPR001046">
    <property type="entry name" value="NRAMP_fam"/>
</dbReference>
<reference evidence="8 9" key="1">
    <citation type="submission" date="2024-03" db="EMBL/GenBank/DDBJ databases">
        <title>WGS assembly of Saponaria officinalis var. Norfolk2.</title>
        <authorList>
            <person name="Jenkins J."/>
            <person name="Shu S."/>
            <person name="Grimwood J."/>
            <person name="Barry K."/>
            <person name="Goodstein D."/>
            <person name="Schmutz J."/>
            <person name="Leebens-Mack J."/>
            <person name="Osbourn A."/>
        </authorList>
    </citation>
    <scope>NUCLEOTIDE SEQUENCE [LARGE SCALE GENOMIC DNA]</scope>
    <source>
        <strain evidence="9">cv. Norfolk2</strain>
        <strain evidence="8">JIC</strain>
        <tissue evidence="8">Leaf</tissue>
    </source>
</reference>
<keyword evidence="9" id="KW-1185">Reference proteome</keyword>
<proteinExistence type="inferred from homology"/>
<evidence type="ECO:0000256" key="3">
    <source>
        <dbReference type="ARBA" id="ARBA00022692"/>
    </source>
</evidence>
<accession>A0AAW1MR00</accession>
<dbReference type="PANTHER" id="PTHR11706">
    <property type="entry name" value="SOLUTE CARRIER PROTEIN FAMILY 11 MEMBER"/>
    <property type="match status" value="1"/>
</dbReference>
<dbReference type="PRINTS" id="PR00447">
    <property type="entry name" value="NATRESASSCMP"/>
</dbReference>
<feature type="transmembrane region" description="Helical" evidence="7">
    <location>
        <begin position="190"/>
        <end position="209"/>
    </location>
</feature>
<dbReference type="GO" id="GO:0005886">
    <property type="term" value="C:plasma membrane"/>
    <property type="evidence" value="ECO:0007669"/>
    <property type="project" value="TreeGrafter"/>
</dbReference>
<evidence type="ECO:0000256" key="7">
    <source>
        <dbReference type="SAM" id="Phobius"/>
    </source>
</evidence>
<evidence type="ECO:0000256" key="4">
    <source>
        <dbReference type="ARBA" id="ARBA00022989"/>
    </source>
</evidence>
<name>A0AAW1MR00_SAPOF</name>
<dbReference type="PIRSF" id="PIRSF037378">
    <property type="entry name" value="EIN2"/>
    <property type="match status" value="1"/>
</dbReference>
<feature type="transmembrane region" description="Helical" evidence="7">
    <location>
        <begin position="116"/>
        <end position="137"/>
    </location>
</feature>
<comment type="subcellular location">
    <subcellularLocation>
        <location evidence="1">Membrane</location>
        <topology evidence="1">Multi-pass membrane protein</topology>
    </subcellularLocation>
</comment>
<evidence type="ECO:0000313" key="8">
    <source>
        <dbReference type="EMBL" id="KAK9748668.1"/>
    </source>
</evidence>
<keyword evidence="3 7" id="KW-0812">Transmembrane</keyword>
<dbReference type="Pfam" id="PF01566">
    <property type="entry name" value="Nramp"/>
    <property type="match status" value="1"/>
</dbReference>
<evidence type="ECO:0000256" key="5">
    <source>
        <dbReference type="ARBA" id="ARBA00023136"/>
    </source>
</evidence>
<feature type="compositionally biased region" description="Polar residues" evidence="6">
    <location>
        <begin position="934"/>
        <end position="954"/>
    </location>
</feature>
<comment type="similarity">
    <text evidence="2">Belongs to the NRAMP (TC 2.A.55) family.</text>
</comment>
<dbReference type="InterPro" id="IPR017187">
    <property type="entry name" value="EIN2"/>
</dbReference>
<dbReference type="GO" id="GO:0015086">
    <property type="term" value="F:cadmium ion transmembrane transporter activity"/>
    <property type="evidence" value="ECO:0007669"/>
    <property type="project" value="TreeGrafter"/>
</dbReference>
<gene>
    <name evidence="8" type="ORF">RND81_02G072400</name>
</gene>
<feature type="transmembrane region" description="Helical" evidence="7">
    <location>
        <begin position="230"/>
        <end position="249"/>
    </location>
</feature>
<dbReference type="EMBL" id="JBDFQZ010000002">
    <property type="protein sequence ID" value="KAK9748669.1"/>
    <property type="molecule type" value="Genomic_DNA"/>
</dbReference>
<feature type="transmembrane region" description="Helical" evidence="7">
    <location>
        <begin position="46"/>
        <end position="66"/>
    </location>
</feature>
<feature type="region of interest" description="Disordered" evidence="6">
    <location>
        <begin position="934"/>
        <end position="955"/>
    </location>
</feature>
<feature type="transmembrane region" description="Helical" evidence="7">
    <location>
        <begin position="438"/>
        <end position="457"/>
    </location>
</feature>
<evidence type="ECO:0008006" key="10">
    <source>
        <dbReference type="Google" id="ProtNLM"/>
    </source>
</evidence>
<keyword evidence="5 7" id="KW-0472">Membrane</keyword>
<dbReference type="GO" id="GO:0005384">
    <property type="term" value="F:manganese ion transmembrane transporter activity"/>
    <property type="evidence" value="ECO:0007669"/>
    <property type="project" value="TreeGrafter"/>
</dbReference>
<dbReference type="EMBL" id="JBDFQZ010000002">
    <property type="protein sequence ID" value="KAK9748668.1"/>
    <property type="molecule type" value="Genomic_DNA"/>
</dbReference>
<feature type="transmembrane region" description="Helical" evidence="7">
    <location>
        <begin position="87"/>
        <end position="110"/>
    </location>
</feature>